<dbReference type="Pfam" id="PF11700">
    <property type="entry name" value="ATG22"/>
    <property type="match status" value="1"/>
</dbReference>
<feature type="transmembrane region" description="Helical" evidence="6">
    <location>
        <begin position="36"/>
        <end position="56"/>
    </location>
</feature>
<dbReference type="EMBL" id="CAKMMF010000001">
    <property type="protein sequence ID" value="CAH1189988.1"/>
    <property type="molecule type" value="Genomic_DNA"/>
</dbReference>
<comment type="subcellular location">
    <subcellularLocation>
        <location evidence="1">Cell membrane</location>
        <topology evidence="1">Multi-pass membrane protein</topology>
    </subcellularLocation>
</comment>
<feature type="transmembrane region" description="Helical" evidence="6">
    <location>
        <begin position="167"/>
        <end position="185"/>
    </location>
</feature>
<protein>
    <recommendedName>
        <fullName evidence="7">Major facilitator superfamily (MFS) profile domain-containing protein</fullName>
    </recommendedName>
</protein>
<dbReference type="PROSITE" id="PS50850">
    <property type="entry name" value="MFS"/>
    <property type="match status" value="1"/>
</dbReference>
<evidence type="ECO:0000259" key="7">
    <source>
        <dbReference type="PROSITE" id="PS50850"/>
    </source>
</evidence>
<evidence type="ECO:0000313" key="8">
    <source>
        <dbReference type="EMBL" id="CAH1189988.1"/>
    </source>
</evidence>
<sequence>MQGCRKENNSIYFVVIMRGAVQLNHKAVRGWLMYDWANSAFATTILAAIMPIYYVSVAGIHLSEETAAYYWGFTQTIATLSVALLSPIMGAIADYTGSKMKFLSFFAVLGALASAAMAFTGEGDWLLTSILVIVGTIGFSTGNTFYDGLLVDIAPPEKRDAISMRGFAYGYLGGGLLLTLNIAMIEGWKMFGFPDKTIATQTAFFTVGLWWLLFAIPVMRHVKDKAVQRSASGLGDTFKNGFVRIKHTIKTLKRYPELLKYMISYWFYNDGINTVIVMATVYGKGIGIGTLHLIIALLITQFIAYPSTLLFIRLASGFGVKKSLYGSLSLYVLIVILGYFMTNAAHFYALAVMVGLVQGGSQAISRSIYANLVPPSRTAEFFGFLSLSSKFSSAAGPFIFSITGTLTGSIRLAILSLIGFFVIGMIMLIFVNLEKGRVQALAEENA</sequence>
<dbReference type="InterPro" id="IPR036259">
    <property type="entry name" value="MFS_trans_sf"/>
</dbReference>
<evidence type="ECO:0000313" key="9">
    <source>
        <dbReference type="Proteomes" id="UP000838686"/>
    </source>
</evidence>
<accession>A0ABN8FPN7</accession>
<gene>
    <name evidence="8" type="ORF">PAECIP111893_00072</name>
</gene>
<dbReference type="InterPro" id="IPR024671">
    <property type="entry name" value="Atg22-like"/>
</dbReference>
<name>A0ABN8FPN7_9BACL</name>
<evidence type="ECO:0000256" key="2">
    <source>
        <dbReference type="ARBA" id="ARBA00022448"/>
    </source>
</evidence>
<proteinExistence type="predicted"/>
<feature type="transmembrane region" description="Helical" evidence="6">
    <location>
        <begin position="125"/>
        <end position="146"/>
    </location>
</feature>
<feature type="transmembrane region" description="Helical" evidence="6">
    <location>
        <begin position="263"/>
        <end position="282"/>
    </location>
</feature>
<reference evidence="8" key="1">
    <citation type="submission" date="2022-01" db="EMBL/GenBank/DDBJ databases">
        <authorList>
            <person name="Criscuolo A."/>
        </authorList>
    </citation>
    <scope>NUCLEOTIDE SEQUENCE</scope>
    <source>
        <strain evidence="8">CIP111893</strain>
    </source>
</reference>
<feature type="transmembrane region" description="Helical" evidence="6">
    <location>
        <begin position="102"/>
        <end position="119"/>
    </location>
</feature>
<evidence type="ECO:0000256" key="3">
    <source>
        <dbReference type="ARBA" id="ARBA00022692"/>
    </source>
</evidence>
<evidence type="ECO:0000256" key="1">
    <source>
        <dbReference type="ARBA" id="ARBA00004651"/>
    </source>
</evidence>
<feature type="domain" description="Major facilitator superfamily (MFS) profile" evidence="7">
    <location>
        <begin position="23"/>
        <end position="436"/>
    </location>
</feature>
<feature type="transmembrane region" description="Helical" evidence="6">
    <location>
        <begin position="68"/>
        <end position="90"/>
    </location>
</feature>
<dbReference type="InterPro" id="IPR050495">
    <property type="entry name" value="ATG22/LtaA_families"/>
</dbReference>
<keyword evidence="9" id="KW-1185">Reference proteome</keyword>
<dbReference type="PANTHER" id="PTHR23519">
    <property type="entry name" value="AUTOPHAGY-RELATED PROTEIN 22"/>
    <property type="match status" value="1"/>
</dbReference>
<feature type="transmembrane region" description="Helical" evidence="6">
    <location>
        <begin position="324"/>
        <end position="341"/>
    </location>
</feature>
<feature type="transmembrane region" description="Helical" evidence="6">
    <location>
        <begin position="412"/>
        <end position="431"/>
    </location>
</feature>
<dbReference type="InterPro" id="IPR020846">
    <property type="entry name" value="MFS_dom"/>
</dbReference>
<feature type="transmembrane region" description="Helical" evidence="6">
    <location>
        <begin position="197"/>
        <end position="219"/>
    </location>
</feature>
<evidence type="ECO:0000256" key="5">
    <source>
        <dbReference type="ARBA" id="ARBA00023136"/>
    </source>
</evidence>
<dbReference type="PANTHER" id="PTHR23519:SF1">
    <property type="entry name" value="AUTOPHAGY-RELATED PROTEIN 22"/>
    <property type="match status" value="1"/>
</dbReference>
<feature type="transmembrane region" description="Helical" evidence="6">
    <location>
        <begin position="288"/>
        <end position="312"/>
    </location>
</feature>
<organism evidence="8 9">
    <name type="scientific">Paenibacillus plantiphilus</name>
    <dbReference type="NCBI Taxonomy" id="2905650"/>
    <lineage>
        <taxon>Bacteria</taxon>
        <taxon>Bacillati</taxon>
        <taxon>Bacillota</taxon>
        <taxon>Bacilli</taxon>
        <taxon>Bacillales</taxon>
        <taxon>Paenibacillaceae</taxon>
        <taxon>Paenibacillus</taxon>
    </lineage>
</organism>
<dbReference type="Proteomes" id="UP000838686">
    <property type="component" value="Unassembled WGS sequence"/>
</dbReference>
<keyword evidence="4 6" id="KW-1133">Transmembrane helix</keyword>
<keyword evidence="5 6" id="KW-0472">Membrane</keyword>
<evidence type="ECO:0000256" key="4">
    <source>
        <dbReference type="ARBA" id="ARBA00022989"/>
    </source>
</evidence>
<dbReference type="Gene3D" id="1.20.1250.20">
    <property type="entry name" value="MFS general substrate transporter like domains"/>
    <property type="match status" value="1"/>
</dbReference>
<evidence type="ECO:0000256" key="6">
    <source>
        <dbReference type="SAM" id="Phobius"/>
    </source>
</evidence>
<keyword evidence="2" id="KW-0813">Transport</keyword>
<comment type="caution">
    <text evidence="8">The sequence shown here is derived from an EMBL/GenBank/DDBJ whole genome shotgun (WGS) entry which is preliminary data.</text>
</comment>
<keyword evidence="3 6" id="KW-0812">Transmembrane</keyword>
<dbReference type="SUPFAM" id="SSF103473">
    <property type="entry name" value="MFS general substrate transporter"/>
    <property type="match status" value="1"/>
</dbReference>